<sequence>MEWLIAPFEVSFVQRALWGGLLVSCLCALAGTWVVVRGMAFLGEALAHGMLPGVAVAALLGGNLLLGALVSASAMAAGVSVLSRNRRLSTDTGIGLLFVAMLATAVILISRSQSFAVDLTGFLFGDVLATRPGDLLFLFAALLVALVITVTGHRAFVALSFDPRTAHTLGLRPHAAQVAMLALLTLAIAASFHIVGTLLVLGLLVAPPAAATYFTHRIPRIMMLAAGIGALSTVVGLLVSWHAGTAAGATIALTAVMIFFLSALVARVRSALRTRTGSGDPGEGGEGGLEPANNGGGLASDSAGTGVSEPTGVSAGTEVLEPAGRGSAGPNTAGYSATDYLHYSDGPGVDAVAPAPAADHTPGRRDSVATAIDGPGSPGSRTGPGSPIDHRPDNSALDGSRRSKKRRFRRTTRPLGRKTLVRVALSGLLVMPVAACGTEEPAEPVPHGYVEGAEESASAQPRLVLADRDTGAVRLLDVVTEEIADLEPVPGVTGIAGDGRYAYLAAGDATTVVDSGSWVVDHGDHVHYYRAQPRPVGVVDGSVRSAHSDPVVSAAVLDTGSSVPADRAALDEGELRTGPVVKGVAVPYGGHLLVASPGSAQIEVRTRENEPVETLTPHCPDPGGTTVTRRGAVFSCGDGALLVTERDDRFAAEKLPYPAGTTGSVAEFHHRPGSDVLVAVRESRVLVLDIARRTWRPIETGPVTAATTAGAGTAILALTPDGVLHAYDPATGAETAHHRVLSTPVDPAAAPVLLVDSERAYLNDPARREVHEIDYADDLRVARTFSFDIDPDLMVETGR</sequence>
<dbReference type="SUPFAM" id="SSF81345">
    <property type="entry name" value="ABC transporter involved in vitamin B12 uptake, BtuC"/>
    <property type="match status" value="1"/>
</dbReference>
<feature type="transmembrane region" description="Helical" evidence="8">
    <location>
        <begin position="247"/>
        <end position="266"/>
    </location>
</feature>
<organism evidence="9 10">
    <name type="scientific">Nocardia carnea</name>
    <dbReference type="NCBI Taxonomy" id="37328"/>
    <lineage>
        <taxon>Bacteria</taxon>
        <taxon>Bacillati</taxon>
        <taxon>Actinomycetota</taxon>
        <taxon>Actinomycetes</taxon>
        <taxon>Mycobacteriales</taxon>
        <taxon>Nocardiaceae</taxon>
        <taxon>Nocardia</taxon>
    </lineage>
</organism>
<gene>
    <name evidence="9" type="primary">aztB</name>
    <name evidence="9" type="ORF">ACH4WX_26040</name>
</gene>
<feature type="region of interest" description="Disordered" evidence="7">
    <location>
        <begin position="274"/>
        <end position="331"/>
    </location>
</feature>
<evidence type="ECO:0000256" key="4">
    <source>
        <dbReference type="ARBA" id="ARBA00022989"/>
    </source>
</evidence>
<comment type="similarity">
    <text evidence="2 6">Belongs to the ABC-3 integral membrane protein family.</text>
</comment>
<feature type="compositionally biased region" description="Low complexity" evidence="7">
    <location>
        <begin position="374"/>
        <end position="387"/>
    </location>
</feature>
<dbReference type="RefSeq" id="WP_086007830.1">
    <property type="nucleotide sequence ID" value="NZ_JBIRUQ010000007.1"/>
</dbReference>
<dbReference type="InterPro" id="IPR037294">
    <property type="entry name" value="ABC_BtuC-like"/>
</dbReference>
<evidence type="ECO:0000256" key="7">
    <source>
        <dbReference type="SAM" id="MobiDB-lite"/>
    </source>
</evidence>
<evidence type="ECO:0000256" key="3">
    <source>
        <dbReference type="ARBA" id="ARBA00022692"/>
    </source>
</evidence>
<evidence type="ECO:0000256" key="5">
    <source>
        <dbReference type="ARBA" id="ARBA00023136"/>
    </source>
</evidence>
<dbReference type="InterPro" id="IPR011044">
    <property type="entry name" value="Quino_amine_DH_bsu"/>
</dbReference>
<dbReference type="SUPFAM" id="SSF50969">
    <property type="entry name" value="YVTN repeat-like/Quinoprotein amine dehydrogenase"/>
    <property type="match status" value="1"/>
</dbReference>
<keyword evidence="5 8" id="KW-0472">Membrane</keyword>
<dbReference type="PANTHER" id="PTHR30477:SF13">
    <property type="entry name" value="IRON TRANSPORT SYSTEM MEMBRANE PROTEIN HI_0360-RELATED"/>
    <property type="match status" value="1"/>
</dbReference>
<feature type="transmembrane region" description="Helical" evidence="8">
    <location>
        <begin position="221"/>
        <end position="241"/>
    </location>
</feature>
<keyword evidence="3 6" id="KW-0812">Transmembrane</keyword>
<keyword evidence="4 8" id="KW-1133">Transmembrane helix</keyword>
<keyword evidence="10" id="KW-1185">Reference proteome</keyword>
<feature type="region of interest" description="Disordered" evidence="7">
    <location>
        <begin position="351"/>
        <end position="413"/>
    </location>
</feature>
<dbReference type="NCBIfam" id="NF040871">
    <property type="entry name" value="AztB"/>
    <property type="match status" value="1"/>
</dbReference>
<protein>
    <submittedName>
        <fullName evidence="9">Zinc ABC transporter permease AztB</fullName>
    </submittedName>
</protein>
<evidence type="ECO:0000256" key="1">
    <source>
        <dbReference type="ARBA" id="ARBA00004141"/>
    </source>
</evidence>
<dbReference type="Gene3D" id="1.10.3470.10">
    <property type="entry name" value="ABC transporter involved in vitamin B12 uptake, BtuC"/>
    <property type="match status" value="1"/>
</dbReference>
<feature type="compositionally biased region" description="Basic residues" evidence="7">
    <location>
        <begin position="402"/>
        <end position="413"/>
    </location>
</feature>
<comment type="subcellular location">
    <subcellularLocation>
        <location evidence="6">Cell membrane</location>
        <topology evidence="6">Multi-pass membrane protein</topology>
    </subcellularLocation>
    <subcellularLocation>
        <location evidence="1">Membrane</location>
        <topology evidence="1">Multi-pass membrane protein</topology>
    </subcellularLocation>
</comment>
<comment type="caution">
    <text evidence="9">The sequence shown here is derived from an EMBL/GenBank/DDBJ whole genome shotgun (WGS) entry which is preliminary data.</text>
</comment>
<evidence type="ECO:0000256" key="6">
    <source>
        <dbReference type="RuleBase" id="RU003943"/>
    </source>
</evidence>
<feature type="compositionally biased region" description="Gly residues" evidence="7">
    <location>
        <begin position="279"/>
        <end position="298"/>
    </location>
</feature>
<evidence type="ECO:0000256" key="8">
    <source>
        <dbReference type="SAM" id="Phobius"/>
    </source>
</evidence>
<dbReference type="GeneID" id="93509691"/>
<dbReference type="InterPro" id="IPR001626">
    <property type="entry name" value="ABC_TroCD"/>
</dbReference>
<name>A0ABW7TWP2_9NOCA</name>
<dbReference type="PANTHER" id="PTHR30477">
    <property type="entry name" value="ABC-TRANSPORTER METAL-BINDING PROTEIN"/>
    <property type="match status" value="1"/>
</dbReference>
<accession>A0ABW7TWP2</accession>
<evidence type="ECO:0000313" key="9">
    <source>
        <dbReference type="EMBL" id="MFI1464199.1"/>
    </source>
</evidence>
<dbReference type="Proteomes" id="UP001611263">
    <property type="component" value="Unassembled WGS sequence"/>
</dbReference>
<feature type="transmembrane region" description="Helical" evidence="8">
    <location>
        <begin position="94"/>
        <end position="115"/>
    </location>
</feature>
<feature type="transmembrane region" description="Helical" evidence="8">
    <location>
        <begin position="12"/>
        <end position="36"/>
    </location>
</feature>
<dbReference type="Pfam" id="PF00950">
    <property type="entry name" value="ABC-3"/>
    <property type="match status" value="1"/>
</dbReference>
<dbReference type="EMBL" id="JBIRUQ010000007">
    <property type="protein sequence ID" value="MFI1464199.1"/>
    <property type="molecule type" value="Genomic_DNA"/>
</dbReference>
<keyword evidence="6" id="KW-0813">Transport</keyword>
<feature type="transmembrane region" description="Helical" evidence="8">
    <location>
        <begin position="56"/>
        <end position="82"/>
    </location>
</feature>
<reference evidence="9 10" key="1">
    <citation type="submission" date="2024-10" db="EMBL/GenBank/DDBJ databases">
        <title>The Natural Products Discovery Center: Release of the First 8490 Sequenced Strains for Exploring Actinobacteria Biosynthetic Diversity.</title>
        <authorList>
            <person name="Kalkreuter E."/>
            <person name="Kautsar S.A."/>
            <person name="Yang D."/>
            <person name="Bader C.D."/>
            <person name="Teijaro C.N."/>
            <person name="Fluegel L."/>
            <person name="Davis C.M."/>
            <person name="Simpson J.R."/>
            <person name="Lauterbach L."/>
            <person name="Steele A.D."/>
            <person name="Gui C."/>
            <person name="Meng S."/>
            <person name="Li G."/>
            <person name="Viehrig K."/>
            <person name="Ye F."/>
            <person name="Su P."/>
            <person name="Kiefer A.F."/>
            <person name="Nichols A."/>
            <person name="Cepeda A.J."/>
            <person name="Yan W."/>
            <person name="Fan B."/>
            <person name="Jiang Y."/>
            <person name="Adhikari A."/>
            <person name="Zheng C.-J."/>
            <person name="Schuster L."/>
            <person name="Cowan T.M."/>
            <person name="Smanski M.J."/>
            <person name="Chevrette M.G."/>
            <person name="De Carvalho L.P.S."/>
            <person name="Shen B."/>
        </authorList>
    </citation>
    <scope>NUCLEOTIDE SEQUENCE [LARGE SCALE GENOMIC DNA]</scope>
    <source>
        <strain evidence="9 10">NPDC020568</strain>
    </source>
</reference>
<proteinExistence type="inferred from homology"/>
<evidence type="ECO:0000313" key="10">
    <source>
        <dbReference type="Proteomes" id="UP001611263"/>
    </source>
</evidence>
<evidence type="ECO:0000256" key="2">
    <source>
        <dbReference type="ARBA" id="ARBA00008034"/>
    </source>
</evidence>
<feature type="transmembrane region" description="Helical" evidence="8">
    <location>
        <begin position="135"/>
        <end position="157"/>
    </location>
</feature>